<reference evidence="10 11" key="1">
    <citation type="submission" date="2016-10" db="EMBL/GenBank/DDBJ databases">
        <title>Genome sequence of a sulfur-reducing bacterium Desulfurobacterium indicum K6013.</title>
        <authorList>
            <person name="Cao J."/>
            <person name="Shao Z."/>
            <person name="Alain K."/>
            <person name="Jebbar M."/>
        </authorList>
    </citation>
    <scope>NUCLEOTIDE SEQUENCE [LARGE SCALE GENOMIC DNA]</scope>
    <source>
        <strain evidence="10 11">K6013</strain>
    </source>
</reference>
<dbReference type="GO" id="GO:0003735">
    <property type="term" value="F:structural constituent of ribosome"/>
    <property type="evidence" value="ECO:0007669"/>
    <property type="project" value="InterPro"/>
</dbReference>
<keyword evidence="3 6" id="KW-0694">RNA-binding</keyword>
<comment type="caution">
    <text evidence="10">The sequence shown here is derived from an EMBL/GenBank/DDBJ whole genome shotgun (WGS) entry which is preliminary data.</text>
</comment>
<dbReference type="GO" id="GO:0022625">
    <property type="term" value="C:cytosolic large ribosomal subunit"/>
    <property type="evidence" value="ECO:0007669"/>
    <property type="project" value="TreeGrafter"/>
</dbReference>
<comment type="similarity">
    <text evidence="1 6 7">Belongs to the universal ribosomal protein uL15 family.</text>
</comment>
<dbReference type="HAMAP" id="MF_01341">
    <property type="entry name" value="Ribosomal_uL15"/>
    <property type="match status" value="1"/>
</dbReference>
<dbReference type="InterPro" id="IPR030878">
    <property type="entry name" value="Ribosomal_uL15"/>
</dbReference>
<dbReference type="InterPro" id="IPR036227">
    <property type="entry name" value="Ribosomal_uL15/eL18_sf"/>
</dbReference>
<dbReference type="EMBL" id="MOEN01000022">
    <property type="protein sequence ID" value="OMH40262.1"/>
    <property type="molecule type" value="Genomic_DNA"/>
</dbReference>
<evidence type="ECO:0000256" key="2">
    <source>
        <dbReference type="ARBA" id="ARBA00022730"/>
    </source>
</evidence>
<evidence type="ECO:0000313" key="10">
    <source>
        <dbReference type="EMBL" id="OMH40262.1"/>
    </source>
</evidence>
<dbReference type="PANTHER" id="PTHR12934:SF11">
    <property type="entry name" value="LARGE RIBOSOMAL SUBUNIT PROTEIN UL15M"/>
    <property type="match status" value="1"/>
</dbReference>
<feature type="compositionally biased region" description="Gly residues" evidence="8">
    <location>
        <begin position="24"/>
        <end position="37"/>
    </location>
</feature>
<evidence type="ECO:0000256" key="3">
    <source>
        <dbReference type="ARBA" id="ARBA00022884"/>
    </source>
</evidence>
<dbReference type="Gene3D" id="3.100.10.10">
    <property type="match status" value="1"/>
</dbReference>
<evidence type="ECO:0000256" key="8">
    <source>
        <dbReference type="SAM" id="MobiDB-lite"/>
    </source>
</evidence>
<sequence length="152" mass="16467">MELKLHKLKPNEGAVREKKRVGRGHGSGVGKTSGRGQKGQKARSGWSGGTRPGFEGGQTPLYMRFPKRGFSNYPFKKEYEVVNVKDLNKFEEGTEVTPEVLAAAGLVAKNKPVKILGDGEINVKLTVKAHKFSSSAKEKIEKAGGVCEIIEG</sequence>
<evidence type="ECO:0000259" key="9">
    <source>
        <dbReference type="Pfam" id="PF00828"/>
    </source>
</evidence>
<dbReference type="GO" id="GO:0006412">
    <property type="term" value="P:translation"/>
    <property type="evidence" value="ECO:0007669"/>
    <property type="project" value="UniProtKB-UniRule"/>
</dbReference>
<dbReference type="InterPro" id="IPR005749">
    <property type="entry name" value="Ribosomal_uL15_bac-type"/>
</dbReference>
<comment type="subunit">
    <text evidence="6">Part of the 50S ribosomal subunit.</text>
</comment>
<dbReference type="Proteomes" id="UP000187408">
    <property type="component" value="Unassembled WGS sequence"/>
</dbReference>
<dbReference type="RefSeq" id="WP_076713228.1">
    <property type="nucleotide sequence ID" value="NZ_MOEN01000022.1"/>
</dbReference>
<comment type="function">
    <text evidence="6">Binds to the 23S rRNA.</text>
</comment>
<organism evidence="10 11">
    <name type="scientific">Desulfurobacterium indicum</name>
    <dbReference type="NCBI Taxonomy" id="1914305"/>
    <lineage>
        <taxon>Bacteria</taxon>
        <taxon>Pseudomonadati</taxon>
        <taxon>Aquificota</taxon>
        <taxon>Aquificia</taxon>
        <taxon>Desulfurobacteriales</taxon>
        <taxon>Desulfurobacteriaceae</taxon>
        <taxon>Desulfurobacterium</taxon>
    </lineage>
</organism>
<feature type="domain" description="Large ribosomal subunit protein uL15/eL18" evidence="9">
    <location>
        <begin position="81"/>
        <end position="148"/>
    </location>
</feature>
<keyword evidence="4 6" id="KW-0689">Ribosomal protein</keyword>
<accession>A0A1R1MKC4</accession>
<keyword evidence="11" id="KW-1185">Reference proteome</keyword>
<evidence type="ECO:0000256" key="1">
    <source>
        <dbReference type="ARBA" id="ARBA00007320"/>
    </source>
</evidence>
<evidence type="ECO:0000256" key="4">
    <source>
        <dbReference type="ARBA" id="ARBA00022980"/>
    </source>
</evidence>
<feature type="compositionally biased region" description="Gly residues" evidence="8">
    <location>
        <begin position="46"/>
        <end position="56"/>
    </location>
</feature>
<dbReference type="InterPro" id="IPR001196">
    <property type="entry name" value="Ribosomal_uL15_CS"/>
</dbReference>
<dbReference type="Pfam" id="PF00828">
    <property type="entry name" value="Ribosomal_L27A"/>
    <property type="match status" value="1"/>
</dbReference>
<keyword evidence="5 6" id="KW-0687">Ribonucleoprotein</keyword>
<dbReference type="STRING" id="1914305.BLW93_06140"/>
<dbReference type="OrthoDB" id="9810293at2"/>
<protein>
    <recommendedName>
        <fullName evidence="6">Large ribosomal subunit protein uL15</fullName>
    </recommendedName>
</protein>
<dbReference type="FunFam" id="3.100.10.10:FF:000005">
    <property type="entry name" value="50S ribosomal protein L15"/>
    <property type="match status" value="1"/>
</dbReference>
<evidence type="ECO:0000313" key="11">
    <source>
        <dbReference type="Proteomes" id="UP000187408"/>
    </source>
</evidence>
<dbReference type="GO" id="GO:0019843">
    <property type="term" value="F:rRNA binding"/>
    <property type="evidence" value="ECO:0007669"/>
    <property type="project" value="UniProtKB-UniRule"/>
</dbReference>
<dbReference type="InterPro" id="IPR021131">
    <property type="entry name" value="Ribosomal_uL15/eL18"/>
</dbReference>
<evidence type="ECO:0000256" key="6">
    <source>
        <dbReference type="HAMAP-Rule" id="MF_01341"/>
    </source>
</evidence>
<dbReference type="NCBIfam" id="TIGR01071">
    <property type="entry name" value="rplO_bact"/>
    <property type="match status" value="1"/>
</dbReference>
<dbReference type="PROSITE" id="PS00475">
    <property type="entry name" value="RIBOSOMAL_L15"/>
    <property type="match status" value="1"/>
</dbReference>
<evidence type="ECO:0000256" key="5">
    <source>
        <dbReference type="ARBA" id="ARBA00023274"/>
    </source>
</evidence>
<dbReference type="AlphaFoldDB" id="A0A1R1MKC4"/>
<feature type="region of interest" description="Disordered" evidence="8">
    <location>
        <begin position="1"/>
        <end position="61"/>
    </location>
</feature>
<evidence type="ECO:0000256" key="7">
    <source>
        <dbReference type="RuleBase" id="RU003888"/>
    </source>
</evidence>
<dbReference type="SUPFAM" id="SSF52080">
    <property type="entry name" value="Ribosomal proteins L15p and L18e"/>
    <property type="match status" value="1"/>
</dbReference>
<keyword evidence="2 6" id="KW-0699">rRNA-binding</keyword>
<proteinExistence type="inferred from homology"/>
<dbReference type="PANTHER" id="PTHR12934">
    <property type="entry name" value="50S RIBOSOMAL PROTEIN L15"/>
    <property type="match status" value="1"/>
</dbReference>
<name>A0A1R1MKC4_9BACT</name>
<gene>
    <name evidence="6" type="primary">rplO</name>
    <name evidence="10" type="ORF">BLW93_06140</name>
</gene>